<dbReference type="HOGENOM" id="CLU_2463956_0_0_0"/>
<dbReference type="AlphaFoldDB" id="H8H268"/>
<protein>
    <submittedName>
        <fullName evidence="1">Uncharacterized protein</fullName>
    </submittedName>
</protein>
<evidence type="ECO:0000313" key="1">
    <source>
        <dbReference type="EMBL" id="AFD27615.1"/>
    </source>
</evidence>
<dbReference type="EMBL" id="CP002193">
    <property type="protein sequence ID" value="AFD27615.1"/>
    <property type="molecule type" value="Genomic_DNA"/>
</dbReference>
<dbReference type="KEGG" id="dgo:DGo_PB0346"/>
<organism evidence="1 2">
    <name type="scientific">Deinococcus gobiensis (strain DSM 21396 / JCM 16679 / CGMCC 1.7299 / I-0)</name>
    <dbReference type="NCBI Taxonomy" id="745776"/>
    <lineage>
        <taxon>Bacteria</taxon>
        <taxon>Thermotogati</taxon>
        <taxon>Deinococcota</taxon>
        <taxon>Deinococci</taxon>
        <taxon>Deinococcales</taxon>
        <taxon>Deinococcaceae</taxon>
        <taxon>Deinococcus</taxon>
    </lineage>
</organism>
<name>H8H268_DEIGI</name>
<sequence length="88" mass="9342">MGRVIPITNLKPEQVQKQKTVGVARKIDERPFWHVGSRGAFERIDLPADHLPGSGGPSGGWTTLRGASCAAPVRMPRLSGPSGLKGSL</sequence>
<evidence type="ECO:0000313" key="2">
    <source>
        <dbReference type="Proteomes" id="UP000007575"/>
    </source>
</evidence>
<reference evidence="1 2" key="1">
    <citation type="journal article" date="2012" name="PLoS ONE">
        <title>Genome sequence and transcriptome analysis of the radioresistant bacterium Deinococcus gobiensis: insights into the extreme environmental adaptations.</title>
        <authorList>
            <person name="Yuan M."/>
            <person name="Chen M."/>
            <person name="Zhang W."/>
            <person name="Lu W."/>
            <person name="Wang J."/>
            <person name="Yang M."/>
            <person name="Zhao P."/>
            <person name="Tang R."/>
            <person name="Li X."/>
            <person name="Hao Y."/>
            <person name="Zhou Z."/>
            <person name="Zhan Y."/>
            <person name="Yu H."/>
            <person name="Teng C."/>
            <person name="Yan Y."/>
            <person name="Ping S."/>
            <person name="Wang Y."/>
            <person name="Lin M."/>
        </authorList>
    </citation>
    <scope>NUCLEOTIDE SEQUENCE [LARGE SCALE GENOMIC DNA]</scope>
    <source>
        <strain evidence="2">DSM 21396 / JCM 16679 / CGMCC 1.7299 / I-0</strain>
        <plasmid evidence="1">P2</plasmid>
    </source>
</reference>
<gene>
    <name evidence="1" type="ordered locus">DGo_PB0346</name>
</gene>
<keyword evidence="1" id="KW-0614">Plasmid</keyword>
<accession>H8H268</accession>
<dbReference type="Proteomes" id="UP000007575">
    <property type="component" value="Plasmid P2"/>
</dbReference>
<proteinExistence type="predicted"/>
<keyword evidence="2" id="KW-1185">Reference proteome</keyword>
<geneLocation type="plasmid" evidence="1 2">
    <name>P2</name>
</geneLocation>